<dbReference type="SUPFAM" id="SSF56935">
    <property type="entry name" value="Porins"/>
    <property type="match status" value="1"/>
</dbReference>
<evidence type="ECO:0000313" key="2">
    <source>
        <dbReference type="EMBL" id="MDM7860476.1"/>
    </source>
</evidence>
<evidence type="ECO:0000313" key="3">
    <source>
        <dbReference type="Proteomes" id="UP001234343"/>
    </source>
</evidence>
<reference evidence="2 3" key="1">
    <citation type="submission" date="2023-06" db="EMBL/GenBank/DDBJ databases">
        <title>Alteromonas sp. ASW11-36 isolated from intertidal sand.</title>
        <authorList>
            <person name="Li Y."/>
        </authorList>
    </citation>
    <scope>NUCLEOTIDE SEQUENCE [LARGE SCALE GENOMIC DNA]</scope>
    <source>
        <strain evidence="2 3">ASW11-36</strain>
    </source>
</reference>
<evidence type="ECO:0000256" key="1">
    <source>
        <dbReference type="SAM" id="SignalP"/>
    </source>
</evidence>
<comment type="caution">
    <text evidence="2">The sequence shown here is derived from an EMBL/GenBank/DDBJ whole genome shotgun (WGS) entry which is preliminary data.</text>
</comment>
<organism evidence="2 3">
    <name type="scientific">Alteromonas arenosi</name>
    <dbReference type="NCBI Taxonomy" id="3055817"/>
    <lineage>
        <taxon>Bacteria</taxon>
        <taxon>Pseudomonadati</taxon>
        <taxon>Pseudomonadota</taxon>
        <taxon>Gammaproteobacteria</taxon>
        <taxon>Alteromonadales</taxon>
        <taxon>Alteromonadaceae</taxon>
        <taxon>Alteromonas/Salinimonas group</taxon>
        <taxon>Alteromonas</taxon>
    </lineage>
</organism>
<accession>A0ABT7SWD1</accession>
<name>A0ABT7SWD1_9ALTE</name>
<keyword evidence="3" id="KW-1185">Reference proteome</keyword>
<feature type="chain" id="PRO_5047020669" evidence="1">
    <location>
        <begin position="21"/>
        <end position="377"/>
    </location>
</feature>
<keyword evidence="1" id="KW-0732">Signal</keyword>
<dbReference type="Proteomes" id="UP001234343">
    <property type="component" value="Unassembled WGS sequence"/>
</dbReference>
<proteinExistence type="predicted"/>
<dbReference type="EMBL" id="JAUCBP010000007">
    <property type="protein sequence ID" value="MDM7860476.1"/>
    <property type="molecule type" value="Genomic_DNA"/>
</dbReference>
<gene>
    <name evidence="2" type="ORF">QTP81_07695</name>
</gene>
<feature type="signal peptide" evidence="1">
    <location>
        <begin position="1"/>
        <end position="20"/>
    </location>
</feature>
<dbReference type="RefSeq" id="WP_289364772.1">
    <property type="nucleotide sequence ID" value="NZ_JAUCBP010000007.1"/>
</dbReference>
<protein>
    <submittedName>
        <fullName evidence="2">Topoisomerase IV</fullName>
    </submittedName>
</protein>
<sequence length="377" mass="41453">MKKIIAMSAVALAVSSGVQADVRINGFANLVGGITSSDDSLYGYDDNVSFSPESLFAIQVSGDINERMTATGQLVARGEDDYDVAFEWAYLTFQATDDTSISAGRLRMPLFRYSASLDVGYSYHWVVAPQSVYNVPFNNIDGVRVDFNGYSDDLEYTFQLTGGKVENDFTLAGQSARLQINNVIVGTAEFTYLNWKFRGVAARGDVTFDIPALEPAFAQLGQIDSGLQSLLEANDDSGLFYGASIEYDAFDWFVAAEFTGAEIEDSFYPDETNFYVTAGLRSGKWTPFITYEKSDLNDGPKFVDRIAGFPAPLQVPLTQLVIGIQQPAISENDTTSVGVRYDYDTNVALKVDVSKYSDDLDESQDATLVRFAVNYVF</sequence>